<name>A0A210QHC1_MIZYE</name>
<dbReference type="Gene3D" id="3.30.70.1820">
    <property type="entry name" value="L1 transposable element, RRM domain"/>
    <property type="match status" value="1"/>
</dbReference>
<comment type="caution">
    <text evidence="2">The sequence shown here is derived from an EMBL/GenBank/DDBJ whole genome shotgun (WGS) entry which is preliminary data.</text>
</comment>
<dbReference type="Proteomes" id="UP000242188">
    <property type="component" value="Unassembled WGS sequence"/>
</dbReference>
<dbReference type="EMBL" id="NEDP02003687">
    <property type="protein sequence ID" value="OWF48117.1"/>
    <property type="molecule type" value="Genomic_DNA"/>
</dbReference>
<keyword evidence="3" id="KW-1185">Reference proteome</keyword>
<dbReference type="PANTHER" id="PTHR11505">
    <property type="entry name" value="L1 TRANSPOSABLE ELEMENT-RELATED"/>
    <property type="match status" value="1"/>
</dbReference>
<feature type="coiled-coil region" evidence="1">
    <location>
        <begin position="52"/>
        <end position="79"/>
    </location>
</feature>
<accession>A0A210QHC1</accession>
<evidence type="ECO:0000313" key="2">
    <source>
        <dbReference type="EMBL" id="OWF48117.1"/>
    </source>
</evidence>
<evidence type="ECO:0000313" key="3">
    <source>
        <dbReference type="Proteomes" id="UP000242188"/>
    </source>
</evidence>
<reference evidence="2 3" key="1">
    <citation type="journal article" date="2017" name="Nat. Ecol. Evol.">
        <title>Scallop genome provides insights into evolution of bilaterian karyotype and development.</title>
        <authorList>
            <person name="Wang S."/>
            <person name="Zhang J."/>
            <person name="Jiao W."/>
            <person name="Li J."/>
            <person name="Xun X."/>
            <person name="Sun Y."/>
            <person name="Guo X."/>
            <person name="Huan P."/>
            <person name="Dong B."/>
            <person name="Zhang L."/>
            <person name="Hu X."/>
            <person name="Sun X."/>
            <person name="Wang J."/>
            <person name="Zhao C."/>
            <person name="Wang Y."/>
            <person name="Wang D."/>
            <person name="Huang X."/>
            <person name="Wang R."/>
            <person name="Lv J."/>
            <person name="Li Y."/>
            <person name="Zhang Z."/>
            <person name="Liu B."/>
            <person name="Lu W."/>
            <person name="Hui Y."/>
            <person name="Liang J."/>
            <person name="Zhou Z."/>
            <person name="Hou R."/>
            <person name="Li X."/>
            <person name="Liu Y."/>
            <person name="Li H."/>
            <person name="Ning X."/>
            <person name="Lin Y."/>
            <person name="Zhao L."/>
            <person name="Xing Q."/>
            <person name="Dou J."/>
            <person name="Li Y."/>
            <person name="Mao J."/>
            <person name="Guo H."/>
            <person name="Dou H."/>
            <person name="Li T."/>
            <person name="Mu C."/>
            <person name="Jiang W."/>
            <person name="Fu Q."/>
            <person name="Fu X."/>
            <person name="Miao Y."/>
            <person name="Liu J."/>
            <person name="Yu Q."/>
            <person name="Li R."/>
            <person name="Liao H."/>
            <person name="Li X."/>
            <person name="Kong Y."/>
            <person name="Jiang Z."/>
            <person name="Chourrout D."/>
            <person name="Li R."/>
            <person name="Bao Z."/>
        </authorList>
    </citation>
    <scope>NUCLEOTIDE SEQUENCE [LARGE SCALE GENOMIC DNA]</scope>
    <source>
        <strain evidence="2 3">PY_sf001</strain>
    </source>
</reference>
<dbReference type="OrthoDB" id="10046076at2759"/>
<proteinExistence type="predicted"/>
<evidence type="ECO:0000256" key="1">
    <source>
        <dbReference type="SAM" id="Coils"/>
    </source>
</evidence>
<protein>
    <submittedName>
        <fullName evidence="2">Protein unc-13-like C</fullName>
    </submittedName>
</protein>
<keyword evidence="1" id="KW-0175">Coiled coil</keyword>
<gene>
    <name evidence="2" type="ORF">KP79_PYT26129</name>
</gene>
<dbReference type="AlphaFoldDB" id="A0A210QHC1"/>
<organism evidence="2 3">
    <name type="scientific">Mizuhopecten yessoensis</name>
    <name type="common">Japanese scallop</name>
    <name type="synonym">Patinopecten yessoensis</name>
    <dbReference type="NCBI Taxonomy" id="6573"/>
    <lineage>
        <taxon>Eukaryota</taxon>
        <taxon>Metazoa</taxon>
        <taxon>Spiralia</taxon>
        <taxon>Lophotrochozoa</taxon>
        <taxon>Mollusca</taxon>
        <taxon>Bivalvia</taxon>
        <taxon>Autobranchia</taxon>
        <taxon>Pteriomorphia</taxon>
        <taxon>Pectinida</taxon>
        <taxon>Pectinoidea</taxon>
        <taxon>Pectinidae</taxon>
        <taxon>Mizuhopecten</taxon>
    </lineage>
</organism>
<dbReference type="InterPro" id="IPR004244">
    <property type="entry name" value="Transposase_22"/>
</dbReference>
<sequence>MGPSKTKTVTESLDELSKKLENTITKDCLNSIVAKLKDELQADIHRENEEIVHSLKGRINSLESENEDLREKVTILEQRVTDSEEFISDLGQQHNDLEQHGRKNSIRINGLPDHSERESVEDCVSMIVDFVNNRLKVPLRSDDIDIAHRLGRFDNTKKRSVIVKFTNRQKKHEIIKARRTLKGSGFTVFEDLTKANQQRLKEAYHLDCVQNSYSIDGKLFVVLKNGRKRKLFHDTKLTAKYLENDANFGYRRN</sequence>